<feature type="coiled-coil region" evidence="1">
    <location>
        <begin position="24"/>
        <end position="86"/>
    </location>
</feature>
<proteinExistence type="predicted"/>
<dbReference type="AlphaFoldDB" id="A0A9P0GB85"/>
<sequence length="595" mass="67594">MAPGGTGTVPKIITKKDRDVSSTREKYKLKLEKAEEKYNKAIEAQNALQEANDRLMLRIAGLEGTNAKLNEKMDSLLQKIDKMMADQQKAALQTEVKGTEVKEIVTEEMVETHVQGAADDNHMSADEYELPATDEDEEEGFEKPKPTKNAIRRERRKRNRPESDGERHDGAHGIKSKKPTPETSPPSATAGAENNTENDMTVQEAPKVKIPPIVLKDTTQWNSLHRGMKSRNINFQDPRLQNGGLRIFTNTSDDYHKTVKYFEEMKVKFYCYTLQEDKPYKAVLRGVPTHNTPEDVTNELILQGITPLKVQHMRSRYNKSLSAFKFPPSMKITFNQTTKPCKKNTIEAHEGGIWIDPLPRILSGWVRRLRHVRTLVLGTSSIPVGSKLYFLNRAFRVGLSKLSFNSKTLNHGLPTGCYETSEHVRLFAEDASIVFHELDRFIKVERERADLSNNLANLRFFYYRKGNQNVDSADKFEKPEKKIPLLKSVKVKPYKLERTQKRKLGAAIDDGLFKSKPTRPSMIAPKRKCLSVARTSCPTTSPEPAKPVSSRPMTNRGKLRLLKTTKSKKSKRAPKFKWSPQAKSWLLDPGLQNSP</sequence>
<feature type="region of interest" description="Disordered" evidence="2">
    <location>
        <begin position="131"/>
        <end position="208"/>
    </location>
</feature>
<keyword evidence="4" id="KW-1185">Reference proteome</keyword>
<dbReference type="OrthoDB" id="6775828at2759"/>
<feature type="region of interest" description="Disordered" evidence="2">
    <location>
        <begin position="535"/>
        <end position="595"/>
    </location>
</feature>
<feature type="compositionally biased region" description="Acidic residues" evidence="2">
    <location>
        <begin position="131"/>
        <end position="140"/>
    </location>
</feature>
<dbReference type="Proteomes" id="UP001153636">
    <property type="component" value="Chromosome 2"/>
</dbReference>
<evidence type="ECO:0000313" key="3">
    <source>
        <dbReference type="EMBL" id="CAH1106878.1"/>
    </source>
</evidence>
<protein>
    <submittedName>
        <fullName evidence="3">Uncharacterized protein</fullName>
    </submittedName>
</protein>
<organism evidence="3 4">
    <name type="scientific">Psylliodes chrysocephalus</name>
    <dbReference type="NCBI Taxonomy" id="3402493"/>
    <lineage>
        <taxon>Eukaryota</taxon>
        <taxon>Metazoa</taxon>
        <taxon>Ecdysozoa</taxon>
        <taxon>Arthropoda</taxon>
        <taxon>Hexapoda</taxon>
        <taxon>Insecta</taxon>
        <taxon>Pterygota</taxon>
        <taxon>Neoptera</taxon>
        <taxon>Endopterygota</taxon>
        <taxon>Coleoptera</taxon>
        <taxon>Polyphaga</taxon>
        <taxon>Cucujiformia</taxon>
        <taxon>Chrysomeloidea</taxon>
        <taxon>Chrysomelidae</taxon>
        <taxon>Galerucinae</taxon>
        <taxon>Alticini</taxon>
        <taxon>Psylliodes</taxon>
    </lineage>
</organism>
<feature type="compositionally biased region" description="Basic and acidic residues" evidence="2">
    <location>
        <begin position="160"/>
        <end position="172"/>
    </location>
</feature>
<evidence type="ECO:0000256" key="1">
    <source>
        <dbReference type="SAM" id="Coils"/>
    </source>
</evidence>
<accession>A0A9P0GB85</accession>
<evidence type="ECO:0000256" key="2">
    <source>
        <dbReference type="SAM" id="MobiDB-lite"/>
    </source>
</evidence>
<dbReference type="EMBL" id="OV651814">
    <property type="protein sequence ID" value="CAH1106878.1"/>
    <property type="molecule type" value="Genomic_DNA"/>
</dbReference>
<reference evidence="3" key="1">
    <citation type="submission" date="2022-01" db="EMBL/GenBank/DDBJ databases">
        <authorList>
            <person name="King R."/>
        </authorList>
    </citation>
    <scope>NUCLEOTIDE SEQUENCE</scope>
</reference>
<feature type="compositionally biased region" description="Basic residues" evidence="2">
    <location>
        <begin position="557"/>
        <end position="575"/>
    </location>
</feature>
<evidence type="ECO:0000313" key="4">
    <source>
        <dbReference type="Proteomes" id="UP001153636"/>
    </source>
</evidence>
<gene>
    <name evidence="3" type="ORF">PSYICH_LOCUS7328</name>
</gene>
<keyword evidence="1" id="KW-0175">Coiled coil</keyword>
<name>A0A9P0GB85_9CUCU</name>